<name>A0A0K1E8E4_CHOCO</name>
<sequence>MEIFDVGDVVDERYELLDELGAGAHGTVFRARDLTAHGAEVAIKCLHPELAANEGLKARLTREARAMSALAGTSAAEVRAFGSTPQGTLYLVLELLHGRDLEATLRALDTEGRRLTQERLITLFEPIVKTLETAHARGIIHRDLKPANIFVLEDPDQGVVRLLDFGLAKDLAADPLTTKGAIAGSPAYIAPEVWMGRPHELDHRLDVYSLGAVIFRALAGQPPFQAETRIDLIVACMHGPRPSLKARRPDLPAAIDAWVARALATSREARFPDVTSLWAALLDVLRP</sequence>
<gene>
    <name evidence="7" type="ORF">CMC5_010830</name>
</gene>
<keyword evidence="2 5" id="KW-0547">Nucleotide-binding</keyword>
<dbReference type="EMBL" id="CP012159">
    <property type="protein sequence ID" value="AKT36962.1"/>
    <property type="molecule type" value="Genomic_DNA"/>
</dbReference>
<dbReference type="GO" id="GO:0004674">
    <property type="term" value="F:protein serine/threonine kinase activity"/>
    <property type="evidence" value="ECO:0007669"/>
    <property type="project" value="UniProtKB-EC"/>
</dbReference>
<protein>
    <submittedName>
        <fullName evidence="7">Protein kinase</fullName>
        <ecNumber evidence="7">2.7.11.1</ecNumber>
    </submittedName>
</protein>
<proteinExistence type="predicted"/>
<dbReference type="EC" id="2.7.11.1" evidence="7"/>
<evidence type="ECO:0000313" key="7">
    <source>
        <dbReference type="EMBL" id="AKT36962.1"/>
    </source>
</evidence>
<evidence type="ECO:0000313" key="8">
    <source>
        <dbReference type="Proteomes" id="UP000067626"/>
    </source>
</evidence>
<dbReference type="AlphaFoldDB" id="A0A0K1E8E4"/>
<reference evidence="7 8" key="1">
    <citation type="submission" date="2015-07" db="EMBL/GenBank/DDBJ databases">
        <title>Genome analysis of myxobacterium Chondromyces crocatus Cm c5 reveals a high potential for natural compound synthesis and the genetic basis for the loss of fruiting body formation.</title>
        <authorList>
            <person name="Zaburannyi N."/>
            <person name="Bunk B."/>
            <person name="Maier J."/>
            <person name="Overmann J."/>
            <person name="Mueller R."/>
        </authorList>
    </citation>
    <scope>NUCLEOTIDE SEQUENCE [LARGE SCALE GENOMIC DNA]</scope>
    <source>
        <strain evidence="7 8">Cm c5</strain>
    </source>
</reference>
<dbReference type="KEGG" id="ccro:CMC5_010830"/>
<evidence type="ECO:0000256" key="5">
    <source>
        <dbReference type="PROSITE-ProRule" id="PRU10141"/>
    </source>
</evidence>
<dbReference type="PROSITE" id="PS50011">
    <property type="entry name" value="PROTEIN_KINASE_DOM"/>
    <property type="match status" value="1"/>
</dbReference>
<evidence type="ECO:0000256" key="3">
    <source>
        <dbReference type="ARBA" id="ARBA00022777"/>
    </source>
</evidence>
<dbReference type="PANTHER" id="PTHR43289:SF6">
    <property type="entry name" value="SERINE_THREONINE-PROTEIN KINASE NEKL-3"/>
    <property type="match status" value="1"/>
</dbReference>
<feature type="domain" description="Protein kinase" evidence="6">
    <location>
        <begin position="14"/>
        <end position="287"/>
    </location>
</feature>
<dbReference type="OrthoDB" id="5509558at2"/>
<organism evidence="7 8">
    <name type="scientific">Chondromyces crocatus</name>
    <dbReference type="NCBI Taxonomy" id="52"/>
    <lineage>
        <taxon>Bacteria</taxon>
        <taxon>Pseudomonadati</taxon>
        <taxon>Myxococcota</taxon>
        <taxon>Polyangia</taxon>
        <taxon>Polyangiales</taxon>
        <taxon>Polyangiaceae</taxon>
        <taxon>Chondromyces</taxon>
    </lineage>
</organism>
<dbReference type="SMART" id="SM00220">
    <property type="entry name" value="S_TKc"/>
    <property type="match status" value="1"/>
</dbReference>
<keyword evidence="8" id="KW-1185">Reference proteome</keyword>
<dbReference type="Gene3D" id="1.10.510.10">
    <property type="entry name" value="Transferase(Phosphotransferase) domain 1"/>
    <property type="match status" value="1"/>
</dbReference>
<dbReference type="SUPFAM" id="SSF56112">
    <property type="entry name" value="Protein kinase-like (PK-like)"/>
    <property type="match status" value="1"/>
</dbReference>
<dbReference type="PROSITE" id="PS00108">
    <property type="entry name" value="PROTEIN_KINASE_ST"/>
    <property type="match status" value="1"/>
</dbReference>
<dbReference type="Pfam" id="PF00069">
    <property type="entry name" value="Pkinase"/>
    <property type="match status" value="1"/>
</dbReference>
<dbReference type="Proteomes" id="UP000067626">
    <property type="component" value="Chromosome"/>
</dbReference>
<keyword evidence="4 5" id="KW-0067">ATP-binding</keyword>
<feature type="binding site" evidence="5">
    <location>
        <position position="44"/>
    </location>
    <ligand>
        <name>ATP</name>
        <dbReference type="ChEBI" id="CHEBI:30616"/>
    </ligand>
</feature>
<dbReference type="PROSITE" id="PS00107">
    <property type="entry name" value="PROTEIN_KINASE_ATP"/>
    <property type="match status" value="1"/>
</dbReference>
<evidence type="ECO:0000256" key="4">
    <source>
        <dbReference type="ARBA" id="ARBA00022840"/>
    </source>
</evidence>
<evidence type="ECO:0000256" key="2">
    <source>
        <dbReference type="ARBA" id="ARBA00022741"/>
    </source>
</evidence>
<dbReference type="PANTHER" id="PTHR43289">
    <property type="entry name" value="MITOGEN-ACTIVATED PROTEIN KINASE KINASE KINASE 20-RELATED"/>
    <property type="match status" value="1"/>
</dbReference>
<dbReference type="STRING" id="52.CMC5_010830"/>
<dbReference type="CDD" id="cd14014">
    <property type="entry name" value="STKc_PknB_like"/>
    <property type="match status" value="1"/>
</dbReference>
<dbReference type="InterPro" id="IPR008271">
    <property type="entry name" value="Ser/Thr_kinase_AS"/>
</dbReference>
<dbReference type="RefSeq" id="WP_050429400.1">
    <property type="nucleotide sequence ID" value="NZ_CP012159.1"/>
</dbReference>
<accession>A0A0K1E8E4</accession>
<dbReference type="InterPro" id="IPR011009">
    <property type="entry name" value="Kinase-like_dom_sf"/>
</dbReference>
<dbReference type="InterPro" id="IPR017441">
    <property type="entry name" value="Protein_kinase_ATP_BS"/>
</dbReference>
<dbReference type="GO" id="GO:0005524">
    <property type="term" value="F:ATP binding"/>
    <property type="evidence" value="ECO:0007669"/>
    <property type="project" value="UniProtKB-UniRule"/>
</dbReference>
<evidence type="ECO:0000256" key="1">
    <source>
        <dbReference type="ARBA" id="ARBA00022679"/>
    </source>
</evidence>
<keyword evidence="3 7" id="KW-0418">Kinase</keyword>
<evidence type="ECO:0000259" key="6">
    <source>
        <dbReference type="PROSITE" id="PS50011"/>
    </source>
</evidence>
<keyword evidence="1 7" id="KW-0808">Transferase</keyword>
<dbReference type="Gene3D" id="3.30.200.20">
    <property type="entry name" value="Phosphorylase Kinase, domain 1"/>
    <property type="match status" value="1"/>
</dbReference>
<dbReference type="InterPro" id="IPR000719">
    <property type="entry name" value="Prot_kinase_dom"/>
</dbReference>